<name>A0A8J5MX07_HOMAM</name>
<evidence type="ECO:0000313" key="1">
    <source>
        <dbReference type="EMBL" id="KAG7166447.1"/>
    </source>
</evidence>
<organism evidence="1 2">
    <name type="scientific">Homarus americanus</name>
    <name type="common">American lobster</name>
    <dbReference type="NCBI Taxonomy" id="6706"/>
    <lineage>
        <taxon>Eukaryota</taxon>
        <taxon>Metazoa</taxon>
        <taxon>Ecdysozoa</taxon>
        <taxon>Arthropoda</taxon>
        <taxon>Crustacea</taxon>
        <taxon>Multicrustacea</taxon>
        <taxon>Malacostraca</taxon>
        <taxon>Eumalacostraca</taxon>
        <taxon>Eucarida</taxon>
        <taxon>Decapoda</taxon>
        <taxon>Pleocyemata</taxon>
        <taxon>Astacidea</taxon>
        <taxon>Nephropoidea</taxon>
        <taxon>Nephropidae</taxon>
        <taxon>Homarus</taxon>
    </lineage>
</organism>
<accession>A0A8J5MX07</accession>
<reference evidence="1" key="1">
    <citation type="journal article" date="2021" name="Sci. Adv.">
        <title>The American lobster genome reveals insights on longevity, neural, and immune adaptations.</title>
        <authorList>
            <person name="Polinski J.M."/>
            <person name="Zimin A.V."/>
            <person name="Clark K.F."/>
            <person name="Kohn A.B."/>
            <person name="Sadowski N."/>
            <person name="Timp W."/>
            <person name="Ptitsyn A."/>
            <person name="Khanna P."/>
            <person name="Romanova D.Y."/>
            <person name="Williams P."/>
            <person name="Greenwood S.J."/>
            <person name="Moroz L.L."/>
            <person name="Walt D.R."/>
            <person name="Bodnar A.G."/>
        </authorList>
    </citation>
    <scope>NUCLEOTIDE SEQUENCE</scope>
    <source>
        <strain evidence="1">GMGI-L3</strain>
    </source>
</reference>
<dbReference type="EMBL" id="JAHLQT010022531">
    <property type="protein sequence ID" value="KAG7166447.1"/>
    <property type="molecule type" value="Genomic_DNA"/>
</dbReference>
<gene>
    <name evidence="1" type="ORF">Hamer_G005550</name>
</gene>
<dbReference type="Proteomes" id="UP000747542">
    <property type="component" value="Unassembled WGS sequence"/>
</dbReference>
<comment type="caution">
    <text evidence="1">The sequence shown here is derived from an EMBL/GenBank/DDBJ whole genome shotgun (WGS) entry which is preliminary data.</text>
</comment>
<keyword evidence="2" id="KW-1185">Reference proteome</keyword>
<protein>
    <submittedName>
        <fullName evidence="1">Uncharacterized protein</fullName>
    </submittedName>
</protein>
<proteinExistence type="predicted"/>
<dbReference type="AlphaFoldDB" id="A0A8J5MX07"/>
<evidence type="ECO:0000313" key="2">
    <source>
        <dbReference type="Proteomes" id="UP000747542"/>
    </source>
</evidence>
<sequence>MIRSGNEVVSACMHNSTKGAVSSPRRVVGRLDAHSTAVWTIRWPRLTRVADDARIVADIRYHLFTSTVATTEWLHLEVSARTVRRRLQTHGLLVVSVDGDGELEDVEQRQDEVVVERCRYLAHVPPGIRHHLSRQP</sequence>